<evidence type="ECO:0000259" key="3">
    <source>
        <dbReference type="Pfam" id="PF08327"/>
    </source>
</evidence>
<evidence type="ECO:0000313" key="5">
    <source>
        <dbReference type="Proteomes" id="UP000528460"/>
    </source>
</evidence>
<dbReference type="AlphaFoldDB" id="A0A7Y4NGN9"/>
<feature type="domain" description="Activator of Hsp90 ATPase homologue 1/2-like C-terminal" evidence="3">
    <location>
        <begin position="10"/>
        <end position="112"/>
    </location>
</feature>
<reference evidence="4 5" key="1">
    <citation type="submission" date="2020-05" db="EMBL/GenBank/DDBJ databases">
        <authorList>
            <person name="Whitworth D."/>
        </authorList>
    </citation>
    <scope>NUCLEOTIDE SEQUENCE [LARGE SCALE GENOMIC DNA]</scope>
    <source>
        <strain evidence="4 5">CA046A</strain>
    </source>
</reference>
<dbReference type="EMBL" id="JABFJW010000262">
    <property type="protein sequence ID" value="NOK12791.1"/>
    <property type="molecule type" value="Genomic_DNA"/>
</dbReference>
<accession>A0A7Y4NGN9</accession>
<evidence type="ECO:0000313" key="4">
    <source>
        <dbReference type="EMBL" id="NOK12791.1"/>
    </source>
</evidence>
<dbReference type="InterPro" id="IPR023393">
    <property type="entry name" value="START-like_dom_sf"/>
</dbReference>
<proteinExistence type="inferred from homology"/>
<evidence type="ECO:0000256" key="2">
    <source>
        <dbReference type="SAM" id="MobiDB-lite"/>
    </source>
</evidence>
<comment type="similarity">
    <text evidence="1">Belongs to the AHA1 family.</text>
</comment>
<evidence type="ECO:0000256" key="1">
    <source>
        <dbReference type="ARBA" id="ARBA00006817"/>
    </source>
</evidence>
<feature type="compositionally biased region" description="Basic residues" evidence="2">
    <location>
        <begin position="221"/>
        <end position="230"/>
    </location>
</feature>
<protein>
    <recommendedName>
        <fullName evidence="3">Activator of Hsp90 ATPase homologue 1/2-like C-terminal domain-containing protein</fullName>
    </recommendedName>
</protein>
<feature type="compositionally biased region" description="Low complexity" evidence="2">
    <location>
        <begin position="141"/>
        <end position="157"/>
    </location>
</feature>
<name>A0A7Y4NGN9_9BACT</name>
<feature type="compositionally biased region" description="Basic residues" evidence="2">
    <location>
        <begin position="188"/>
        <end position="213"/>
    </location>
</feature>
<comment type="caution">
    <text evidence="4">The sequence shown here is derived from an EMBL/GenBank/DDBJ whole genome shotgun (WGS) entry which is preliminary data.</text>
</comment>
<dbReference type="Gene3D" id="3.30.530.20">
    <property type="match status" value="1"/>
</dbReference>
<sequence>MRRSFAVGSEMAWAAWGEQAGLVRWVGACSQPLKEGEQISLPDGTRLKVVRQVPPKQLRLRLDRDEWPRARTVQLRLLPSVHGVTVALHAEGLPDAGAREETLARWTRALESWDAFSGRAVAVNRDGPPKRDAAGKKGARKPPALEAGLAEQGAAALKRQGPARGTTKSAATKQPRVTEKTVNGKQARTVKKAVPAKKAAPAKKARVARKAAPAKKAAPARSRKPAGRTK</sequence>
<dbReference type="InterPro" id="IPR013538">
    <property type="entry name" value="ASHA1/2-like_C"/>
</dbReference>
<dbReference type="Proteomes" id="UP000528460">
    <property type="component" value="Unassembled WGS sequence"/>
</dbReference>
<gene>
    <name evidence="4" type="ORF">HNS30_27480</name>
</gene>
<dbReference type="SUPFAM" id="SSF55961">
    <property type="entry name" value="Bet v1-like"/>
    <property type="match status" value="1"/>
</dbReference>
<dbReference type="Pfam" id="PF08327">
    <property type="entry name" value="AHSA1"/>
    <property type="match status" value="1"/>
</dbReference>
<feature type="region of interest" description="Disordered" evidence="2">
    <location>
        <begin position="121"/>
        <end position="230"/>
    </location>
</feature>
<organism evidence="4 5">
    <name type="scientific">Corallococcus exercitus</name>
    <dbReference type="NCBI Taxonomy" id="2316736"/>
    <lineage>
        <taxon>Bacteria</taxon>
        <taxon>Pseudomonadati</taxon>
        <taxon>Myxococcota</taxon>
        <taxon>Myxococcia</taxon>
        <taxon>Myxococcales</taxon>
        <taxon>Cystobacterineae</taxon>
        <taxon>Myxococcaceae</taxon>
        <taxon>Corallococcus</taxon>
    </lineage>
</organism>
<dbReference type="RefSeq" id="WP_171419780.1">
    <property type="nucleotide sequence ID" value="NZ_JABFJW010000262.1"/>
</dbReference>